<dbReference type="InterPro" id="IPR039539">
    <property type="entry name" value="Ras_GTPase_bind_prot"/>
</dbReference>
<dbReference type="InterPro" id="IPR000504">
    <property type="entry name" value="RRM_dom"/>
</dbReference>
<dbReference type="Gramene" id="AUR62016541-RA">
    <property type="protein sequence ID" value="AUR62016541-RA:cds"/>
    <property type="gene ID" value="AUR62016541"/>
</dbReference>
<sequence length="470" mass="50448">MAAPTVQSQPPTSYIPPDEVGNAFARQYYTILQQSPSLVYRFYQDISKLSRPGDDGVMGFTSTMDAINAKILSYGSLKADIKFVDAQESYNGGVIVLVTGTLIYADDTKRDFFQTFFLAPQDKGFFVLNDILRFVEDVPHQNGGQNGSIAPTAPIHETPPVQENHIIEESNGEVYNPHENGVLQVEVEEEEPVAEVVDEVPTDLQVAVESKVEVESNVKVPDELPNESQAPKKSYASIVMKDTPVTAPTPNLPKSAPKSQEQQIPVKAAPVAANLPPSADVVDDGNNHEPEGEGHSIYGHSIYMKNLPFNVPYLVVEEAFKAFGPIKSGGIQIRKNNTFSFGFVEFEVAGAARSAIEASPITIAGREVLIEEKKSTGSRGPIRGRFPSGRGGGGFKGEGGRGHGGYGGGRGYGRGEGNRNDFGNRGGGRGYHNRSEGFQRNDQNGNGAGRMSRGGGSGVKSSRAQFTPGV</sequence>
<keyword evidence="1 2" id="KW-0694">RNA-binding</keyword>
<protein>
    <recommendedName>
        <fullName evidence="8">G3BP-like protein</fullName>
    </recommendedName>
</protein>
<dbReference type="Pfam" id="PF02136">
    <property type="entry name" value="NTF2"/>
    <property type="match status" value="1"/>
</dbReference>
<evidence type="ECO:0000259" key="4">
    <source>
        <dbReference type="PROSITE" id="PS50102"/>
    </source>
</evidence>
<evidence type="ECO:0008006" key="8">
    <source>
        <dbReference type="Google" id="ProtNLM"/>
    </source>
</evidence>
<dbReference type="CDD" id="cd00780">
    <property type="entry name" value="NTF2"/>
    <property type="match status" value="1"/>
</dbReference>
<dbReference type="PROSITE" id="PS50102">
    <property type="entry name" value="RRM"/>
    <property type="match status" value="1"/>
</dbReference>
<dbReference type="SUPFAM" id="SSF54427">
    <property type="entry name" value="NTF2-like"/>
    <property type="match status" value="1"/>
</dbReference>
<evidence type="ECO:0000256" key="1">
    <source>
        <dbReference type="ARBA" id="ARBA00022884"/>
    </source>
</evidence>
<dbReference type="EnsemblPlants" id="AUR62016541-RA">
    <property type="protein sequence ID" value="AUR62016541-RA:cds"/>
    <property type="gene ID" value="AUR62016541"/>
</dbReference>
<evidence type="ECO:0000256" key="2">
    <source>
        <dbReference type="PROSITE-ProRule" id="PRU00176"/>
    </source>
</evidence>
<evidence type="ECO:0000313" key="6">
    <source>
        <dbReference type="EnsemblPlants" id="AUR62016541-RA:cds"/>
    </source>
</evidence>
<evidence type="ECO:0000259" key="5">
    <source>
        <dbReference type="PROSITE" id="PS50177"/>
    </source>
</evidence>
<dbReference type="GO" id="GO:0005829">
    <property type="term" value="C:cytosol"/>
    <property type="evidence" value="ECO:0007669"/>
    <property type="project" value="TreeGrafter"/>
</dbReference>
<dbReference type="GO" id="GO:1990904">
    <property type="term" value="C:ribonucleoprotein complex"/>
    <property type="evidence" value="ECO:0007669"/>
    <property type="project" value="TreeGrafter"/>
</dbReference>
<proteinExistence type="predicted"/>
<dbReference type="RefSeq" id="XP_021736940.1">
    <property type="nucleotide sequence ID" value="XM_021881248.1"/>
</dbReference>
<dbReference type="Pfam" id="PF00076">
    <property type="entry name" value="RRM_1"/>
    <property type="match status" value="1"/>
</dbReference>
<dbReference type="PANTHER" id="PTHR10693">
    <property type="entry name" value="RAS GTPASE-ACTIVATING PROTEIN-BINDING PROTEIN"/>
    <property type="match status" value="1"/>
</dbReference>
<reference evidence="6" key="2">
    <citation type="submission" date="2021-03" db="UniProtKB">
        <authorList>
            <consortium name="EnsemblPlants"/>
        </authorList>
    </citation>
    <scope>IDENTIFICATION</scope>
</reference>
<dbReference type="OMA" id="ISDRQCY"/>
<dbReference type="OrthoDB" id="339151at2759"/>
<keyword evidence="7" id="KW-1185">Reference proteome</keyword>
<feature type="compositionally biased region" description="Gly residues" evidence="3">
    <location>
        <begin position="446"/>
        <end position="458"/>
    </location>
</feature>
<dbReference type="Proteomes" id="UP000596660">
    <property type="component" value="Unplaced"/>
</dbReference>
<feature type="domain" description="NTF2" evidence="5">
    <location>
        <begin position="20"/>
        <end position="134"/>
    </location>
</feature>
<gene>
    <name evidence="6" type="primary">LOC110703439</name>
</gene>
<dbReference type="KEGG" id="cqi:110703439"/>
<dbReference type="InterPro" id="IPR002075">
    <property type="entry name" value="NTF2_dom"/>
</dbReference>
<dbReference type="PANTHER" id="PTHR10693:SF20">
    <property type="entry name" value="AT27578P"/>
    <property type="match status" value="1"/>
</dbReference>
<dbReference type="CDD" id="cd00590">
    <property type="entry name" value="RRM_SF"/>
    <property type="match status" value="1"/>
</dbReference>
<feature type="region of interest" description="Disordered" evidence="3">
    <location>
        <begin position="374"/>
        <end position="470"/>
    </location>
</feature>
<dbReference type="Gene3D" id="3.30.70.330">
    <property type="match status" value="1"/>
</dbReference>
<dbReference type="Gene3D" id="3.10.450.50">
    <property type="match status" value="1"/>
</dbReference>
<dbReference type="FunFam" id="3.10.450.50:FF:000003">
    <property type="entry name" value="Nuclear transport factor 2 family protein"/>
    <property type="match status" value="1"/>
</dbReference>
<dbReference type="PROSITE" id="PS50177">
    <property type="entry name" value="NTF2_DOMAIN"/>
    <property type="match status" value="1"/>
</dbReference>
<dbReference type="GO" id="GO:0003729">
    <property type="term" value="F:mRNA binding"/>
    <property type="evidence" value="ECO:0007669"/>
    <property type="project" value="TreeGrafter"/>
</dbReference>
<dbReference type="AlphaFoldDB" id="A0A803LNL2"/>
<dbReference type="InterPro" id="IPR012677">
    <property type="entry name" value="Nucleotide-bd_a/b_plait_sf"/>
</dbReference>
<dbReference type="InterPro" id="IPR032710">
    <property type="entry name" value="NTF2-like_dom_sf"/>
</dbReference>
<feature type="compositionally biased region" description="Low complexity" evidence="3">
    <location>
        <begin position="377"/>
        <end position="388"/>
    </location>
</feature>
<dbReference type="InterPro" id="IPR018222">
    <property type="entry name" value="Nuclear_transport_factor_2_euk"/>
</dbReference>
<accession>A0A803LNL2</accession>
<evidence type="ECO:0000256" key="3">
    <source>
        <dbReference type="SAM" id="MobiDB-lite"/>
    </source>
</evidence>
<dbReference type="SMART" id="SM00360">
    <property type="entry name" value="RRM"/>
    <property type="match status" value="1"/>
</dbReference>
<reference evidence="6" key="1">
    <citation type="journal article" date="2017" name="Nature">
        <title>The genome of Chenopodium quinoa.</title>
        <authorList>
            <person name="Jarvis D.E."/>
            <person name="Ho Y.S."/>
            <person name="Lightfoot D.J."/>
            <person name="Schmoeckel S.M."/>
            <person name="Li B."/>
            <person name="Borm T.J.A."/>
            <person name="Ohyanagi H."/>
            <person name="Mineta K."/>
            <person name="Michell C.T."/>
            <person name="Saber N."/>
            <person name="Kharbatia N.M."/>
            <person name="Rupper R.R."/>
            <person name="Sharp A.R."/>
            <person name="Dally N."/>
            <person name="Boughton B.A."/>
            <person name="Woo Y.H."/>
            <person name="Gao G."/>
            <person name="Schijlen E.G.W.M."/>
            <person name="Guo X."/>
            <person name="Momin A.A."/>
            <person name="Negrao S."/>
            <person name="Al-Babili S."/>
            <person name="Gehring C."/>
            <person name="Roessner U."/>
            <person name="Jung C."/>
            <person name="Murphy K."/>
            <person name="Arold S.T."/>
            <person name="Gojobori T."/>
            <person name="van der Linden C.G."/>
            <person name="van Loo E.N."/>
            <person name="Jellen E.N."/>
            <person name="Maughan P.J."/>
            <person name="Tester M."/>
        </authorList>
    </citation>
    <scope>NUCLEOTIDE SEQUENCE [LARGE SCALE GENOMIC DNA]</scope>
    <source>
        <strain evidence="6">cv. PI 614886</strain>
    </source>
</reference>
<feature type="compositionally biased region" description="Gly residues" evidence="3">
    <location>
        <begin position="389"/>
        <end position="415"/>
    </location>
</feature>
<evidence type="ECO:0000313" key="7">
    <source>
        <dbReference type="Proteomes" id="UP000596660"/>
    </source>
</evidence>
<dbReference type="SUPFAM" id="SSF54928">
    <property type="entry name" value="RNA-binding domain, RBD"/>
    <property type="match status" value="1"/>
</dbReference>
<dbReference type="InterPro" id="IPR035979">
    <property type="entry name" value="RBD_domain_sf"/>
</dbReference>
<organism evidence="6 7">
    <name type="scientific">Chenopodium quinoa</name>
    <name type="common">Quinoa</name>
    <dbReference type="NCBI Taxonomy" id="63459"/>
    <lineage>
        <taxon>Eukaryota</taxon>
        <taxon>Viridiplantae</taxon>
        <taxon>Streptophyta</taxon>
        <taxon>Embryophyta</taxon>
        <taxon>Tracheophyta</taxon>
        <taxon>Spermatophyta</taxon>
        <taxon>Magnoliopsida</taxon>
        <taxon>eudicotyledons</taxon>
        <taxon>Gunneridae</taxon>
        <taxon>Pentapetalae</taxon>
        <taxon>Caryophyllales</taxon>
        <taxon>Chenopodiaceae</taxon>
        <taxon>Chenopodioideae</taxon>
        <taxon>Atripliceae</taxon>
        <taxon>Chenopodium</taxon>
    </lineage>
</organism>
<feature type="domain" description="RRM" evidence="4">
    <location>
        <begin position="300"/>
        <end position="375"/>
    </location>
</feature>
<name>A0A803LNL2_CHEQI</name>
<dbReference type="GeneID" id="110703439"/>